<name>A0A0A9CU23_ARUDO</name>
<protein>
    <submittedName>
        <fullName evidence="1">Uncharacterized protein</fullName>
    </submittedName>
</protein>
<sequence>MEKAVSGCVSGAGFLVKTLPVGREEECNSLGEANRARAVALLLPPAPSPALLSPSLVTVDELAS</sequence>
<accession>A0A0A9CU23</accession>
<evidence type="ECO:0000313" key="1">
    <source>
        <dbReference type="EMBL" id="JAD79066.1"/>
    </source>
</evidence>
<organism evidence="1">
    <name type="scientific">Arundo donax</name>
    <name type="common">Giant reed</name>
    <name type="synonym">Donax arundinaceus</name>
    <dbReference type="NCBI Taxonomy" id="35708"/>
    <lineage>
        <taxon>Eukaryota</taxon>
        <taxon>Viridiplantae</taxon>
        <taxon>Streptophyta</taxon>
        <taxon>Embryophyta</taxon>
        <taxon>Tracheophyta</taxon>
        <taxon>Spermatophyta</taxon>
        <taxon>Magnoliopsida</taxon>
        <taxon>Liliopsida</taxon>
        <taxon>Poales</taxon>
        <taxon>Poaceae</taxon>
        <taxon>PACMAD clade</taxon>
        <taxon>Arundinoideae</taxon>
        <taxon>Arundineae</taxon>
        <taxon>Arundo</taxon>
    </lineage>
</organism>
<dbReference type="EMBL" id="GBRH01218829">
    <property type="protein sequence ID" value="JAD79066.1"/>
    <property type="molecule type" value="Transcribed_RNA"/>
</dbReference>
<reference evidence="1" key="2">
    <citation type="journal article" date="2015" name="Data Brief">
        <title>Shoot transcriptome of the giant reed, Arundo donax.</title>
        <authorList>
            <person name="Barrero R.A."/>
            <person name="Guerrero F.D."/>
            <person name="Moolhuijzen P."/>
            <person name="Goolsby J.A."/>
            <person name="Tidwell J."/>
            <person name="Bellgard S.E."/>
            <person name="Bellgard M.I."/>
        </authorList>
    </citation>
    <scope>NUCLEOTIDE SEQUENCE</scope>
    <source>
        <tissue evidence="1">Shoot tissue taken approximately 20 cm above the soil surface</tissue>
    </source>
</reference>
<reference evidence="1" key="1">
    <citation type="submission" date="2014-09" db="EMBL/GenBank/DDBJ databases">
        <authorList>
            <person name="Magalhaes I.L.F."/>
            <person name="Oliveira U."/>
            <person name="Santos F.R."/>
            <person name="Vidigal T.H.D.A."/>
            <person name="Brescovit A.D."/>
            <person name="Santos A.J."/>
        </authorList>
    </citation>
    <scope>NUCLEOTIDE SEQUENCE</scope>
    <source>
        <tissue evidence="1">Shoot tissue taken approximately 20 cm above the soil surface</tissue>
    </source>
</reference>
<dbReference type="AlphaFoldDB" id="A0A0A9CU23"/>
<proteinExistence type="predicted"/>